<dbReference type="SUPFAM" id="SSF51219">
    <property type="entry name" value="TRAP-like"/>
    <property type="match status" value="1"/>
</dbReference>
<organism evidence="2 3">
    <name type="scientific">Gemelliphila asaccharolytica</name>
    <dbReference type="NCBI Taxonomy" id="502393"/>
    <lineage>
        <taxon>Bacteria</taxon>
        <taxon>Bacillati</taxon>
        <taxon>Bacillota</taxon>
        <taxon>Bacilli</taxon>
        <taxon>Bacillales</taxon>
        <taxon>Gemellaceae</taxon>
        <taxon>Gemelliphila</taxon>
    </lineage>
</organism>
<dbReference type="EMBL" id="LSDB01000008">
    <property type="protein sequence ID" value="KXB58665.1"/>
    <property type="molecule type" value="Genomic_DNA"/>
</dbReference>
<name>A0ABR5TMV1_9BACL</name>
<dbReference type="InterPro" id="IPR023558">
    <property type="entry name" value="Trp_RNA-bd_attenuator_dom"/>
</dbReference>
<sequence length="67" mass="7532">MKDATYILIRGEENNVKVITKLLKNEENLEIINQGEVLLINLSNDILSLKISGKARIISQLNPIISE</sequence>
<dbReference type="Pfam" id="PF02081">
    <property type="entry name" value="TrpBP"/>
    <property type="match status" value="1"/>
</dbReference>
<reference evidence="2 3" key="1">
    <citation type="submission" date="2016-01" db="EMBL/GenBank/DDBJ databases">
        <authorList>
            <person name="Mitreva M."/>
            <person name="Pepin K.H."/>
            <person name="Mihindukulasuriya K.A."/>
            <person name="Fulton R."/>
            <person name="Fronick C."/>
            <person name="O'Laughlin M."/>
            <person name="Miner T."/>
            <person name="Herter B."/>
            <person name="Rosa B.A."/>
            <person name="Cordes M."/>
            <person name="Tomlinson C."/>
            <person name="Wollam A."/>
            <person name="Palsikar V.B."/>
            <person name="Mardis E.R."/>
            <person name="Wilson R.K."/>
        </authorList>
    </citation>
    <scope>NUCLEOTIDE SEQUENCE [LARGE SCALE GENOMIC DNA]</scope>
    <source>
        <strain evidence="2 3">KA00071</strain>
    </source>
</reference>
<dbReference type="InterPro" id="IPR016031">
    <property type="entry name" value="Trp_RNA-bd_attenuator-like_dom"/>
</dbReference>
<evidence type="ECO:0000313" key="2">
    <source>
        <dbReference type="EMBL" id="KXB58665.1"/>
    </source>
</evidence>
<comment type="caution">
    <text evidence="2">The sequence shown here is derived from an EMBL/GenBank/DDBJ whole genome shotgun (WGS) entry which is preliminary data.</text>
</comment>
<evidence type="ECO:0000259" key="1">
    <source>
        <dbReference type="Pfam" id="PF02081"/>
    </source>
</evidence>
<dbReference type="Gene3D" id="2.60.40.50">
    <property type="entry name" value="TRAP-like"/>
    <property type="match status" value="1"/>
</dbReference>
<protein>
    <submittedName>
        <fullName evidence="2">Transcription attenuation protein MtrB family protein</fullName>
    </submittedName>
</protein>
<dbReference type="Proteomes" id="UP000070467">
    <property type="component" value="Unassembled WGS sequence"/>
</dbReference>
<keyword evidence="3" id="KW-1185">Reference proteome</keyword>
<feature type="domain" description="Tryptophan RNA-binding attenuator protein" evidence="1">
    <location>
        <begin position="4"/>
        <end position="63"/>
    </location>
</feature>
<proteinExistence type="predicted"/>
<evidence type="ECO:0000313" key="3">
    <source>
        <dbReference type="Proteomes" id="UP000070467"/>
    </source>
</evidence>
<gene>
    <name evidence="2" type="ORF">HMPREF1871_00431</name>
</gene>
<accession>A0ABR5TMV1</accession>
<dbReference type="RefSeq" id="WP_066129418.1">
    <property type="nucleotide sequence ID" value="NZ_KQ959861.1"/>
</dbReference>